<reference evidence="2 3" key="1">
    <citation type="journal article" date="2012" name="BMC Genomics">
        <title>Comparative genomics of the white-rot fungi, Phanerochaete carnosa and P. chrysosporium, to elucidate the genetic basis of the distinct wood types they colonize.</title>
        <authorList>
            <person name="Suzuki H."/>
            <person name="MacDonald J."/>
            <person name="Syed K."/>
            <person name="Salamov A."/>
            <person name="Hori C."/>
            <person name="Aerts A."/>
            <person name="Henrissat B."/>
            <person name="Wiebenga A."/>
            <person name="vanKuyk P.A."/>
            <person name="Barry K."/>
            <person name="Lindquist E."/>
            <person name="LaButti K."/>
            <person name="Lapidus A."/>
            <person name="Lucas S."/>
            <person name="Coutinho P."/>
            <person name="Gong Y."/>
            <person name="Samejima M."/>
            <person name="Mahadevan R."/>
            <person name="Abou-Zaid M."/>
            <person name="de Vries R.P."/>
            <person name="Igarashi K."/>
            <person name="Yadav J.S."/>
            <person name="Grigoriev I.V."/>
            <person name="Master E.R."/>
        </authorList>
    </citation>
    <scope>NUCLEOTIDE SEQUENCE [LARGE SCALE GENOMIC DNA]</scope>
    <source>
        <strain evidence="2 3">HHB-10118-sp</strain>
    </source>
</reference>
<sequence length="241" mass="27307">MSSTLATIFERVPVSTLTESTSQIRIRSPSSIELSNAQHAYDADVSDNNLVPSRAPTPDSHESTIPVDEHSESHWDWSSASAEENERRYRETTYLQRITKIRNDYSACELLSQLAKEEDNATKIFARTVTSFHALNKHFTDTHRDAANLESPSLPSYESNRNISTKKLVRFASHDKSLDIVDPGWTSPSALSDWTTPAKVSKRQLKRERRHCRKQSKSLIIAKKALEDAVAQVQEEIWALN</sequence>
<dbReference type="RefSeq" id="XP_007392810.1">
    <property type="nucleotide sequence ID" value="XM_007392748.1"/>
</dbReference>
<organism evidence="2 3">
    <name type="scientific">Phanerochaete carnosa (strain HHB-10118-sp)</name>
    <name type="common">White-rot fungus</name>
    <name type="synonym">Peniophora carnosa</name>
    <dbReference type="NCBI Taxonomy" id="650164"/>
    <lineage>
        <taxon>Eukaryota</taxon>
        <taxon>Fungi</taxon>
        <taxon>Dikarya</taxon>
        <taxon>Basidiomycota</taxon>
        <taxon>Agaricomycotina</taxon>
        <taxon>Agaricomycetes</taxon>
        <taxon>Polyporales</taxon>
        <taxon>Phanerochaetaceae</taxon>
        <taxon>Phanerochaete</taxon>
    </lineage>
</organism>
<evidence type="ECO:0000256" key="1">
    <source>
        <dbReference type="SAM" id="MobiDB-lite"/>
    </source>
</evidence>
<proteinExistence type="predicted"/>
<feature type="region of interest" description="Disordered" evidence="1">
    <location>
        <begin position="43"/>
        <end position="88"/>
    </location>
</feature>
<dbReference type="GeneID" id="18910855"/>
<gene>
    <name evidence="2" type="ORF">PHACADRAFT_192607</name>
</gene>
<dbReference type="KEGG" id="pco:PHACADRAFT_192607"/>
<dbReference type="AlphaFoldDB" id="K5WEG8"/>
<accession>K5WEG8</accession>
<evidence type="ECO:0000313" key="3">
    <source>
        <dbReference type="Proteomes" id="UP000008370"/>
    </source>
</evidence>
<dbReference type="EMBL" id="JH930470">
    <property type="protein sequence ID" value="EKM57459.1"/>
    <property type="molecule type" value="Genomic_DNA"/>
</dbReference>
<dbReference type="Proteomes" id="UP000008370">
    <property type="component" value="Unassembled WGS sequence"/>
</dbReference>
<keyword evidence="3" id="KW-1185">Reference proteome</keyword>
<dbReference type="InParanoid" id="K5WEG8"/>
<protein>
    <submittedName>
        <fullName evidence="2">Uncharacterized protein</fullName>
    </submittedName>
</protein>
<evidence type="ECO:0000313" key="2">
    <source>
        <dbReference type="EMBL" id="EKM57459.1"/>
    </source>
</evidence>
<name>K5WEG8_PHACS</name>
<feature type="compositionally biased region" description="Basic and acidic residues" evidence="1">
    <location>
        <begin position="59"/>
        <end position="75"/>
    </location>
</feature>
<dbReference type="HOGENOM" id="CLU_072131_0_0_1"/>